<dbReference type="Gene3D" id="3.40.390.10">
    <property type="entry name" value="Collagenase (Catalytic Domain)"/>
    <property type="match status" value="1"/>
</dbReference>
<dbReference type="RefSeq" id="WP_150603846.1">
    <property type="nucleotide sequence ID" value="NZ_CABVHX010000014.1"/>
</dbReference>
<proteinExistence type="predicted"/>
<dbReference type="InterPro" id="IPR024079">
    <property type="entry name" value="MetalloPept_cat_dom_sf"/>
</dbReference>
<name>A0A5E7DF37_PSEFL</name>
<evidence type="ECO:0000313" key="1">
    <source>
        <dbReference type="EMBL" id="VVO10535.1"/>
    </source>
</evidence>
<sequence>MTPAPKQNLVEYYNSAVTSSFFNAGKTLDIDEQNNVLAAVKALIENRADDEDLDLSKLLVSKVHGSTFDQAYEPAQIALQKLTEKRAFLLLDDRYIFSRTTVFQIDTNGRLRGLDDDFWLDLDKASGLIEPADRDWFDTSNDSLVTTYLRDDLHMLAECAANLGGYVFTGEFISVGQWLQFHRYDLPATVMKARQLIAQFSFKLPSSPPLGNYHGLIFPQKNSAFRLTDADREAIIGLIKETTRGAMTLLQHLIPHKNFSVNAAAARRQHAGIFLEQLLRSPKSLSFGTQLHARLNWHLEGGESDGARLHIMQLVVAALIIDLVPNSEKHDAIVAGFDLYDPDYVYLNPTDVVEKLEQHLLKHTIVDVHSVQLAAHLLLSGTAPEFLINDTPAELTLGKPGWVVISQAVAAIELAAPGTSRLMNYAEIKAFAELDPTSHEQYELQEITSALPVINWAVMNNLVTYSPQKDYSHETVIEAAIYFQRYVEALHLSEKDLSTAAPDRSKLLLETLSKVLVPGEYLEHKAFIIKYEEAVNERNWMEMVASLTLGGQVIETVDRLSDRQDWSGVSVSAVRRLRLSILDLYMSGDLIENGELTKRFRAVKNFSAPKGAFQRLKELEPAALIFDRAFNKYYEELQAGLTSLIKFAICGLPSRHRHSLTNGYVSIYTVRETANPINAFEETQNHRDAKKGRFGVILCTQSAGKTHCYELFTLRGLCRERPELADMLRATGTIRQNSELSYTGKKSDFRKKTPDHVWPLDFNAYATGAEPENDVTSTVVVEKLWQGHLQANDVGQVALFFSPALEKLADLLLTYHPVLTREAMYASLNQPSALEQIRQHNTAVDTFLVDLIVPFKKCIEDIQSGDAPRVSEGIGGCILDGLAIVGLLIGLGTTVASIVAKTASTTAKAFSIAKATLRFAAAVVNPLDSVPDLAKNGARLIKRGALVLSQRSSHALETASRQIHRLTGRAQSYDVVKLADRSDIAHGTFRPLDTPDLVSSWAVRGVDNWYALNPLTRSPWGPPLRPLKIDRDFIRVPGLHRLLPKSYARTLINNALPIASRKIDLAISALKRTNDIDRQLIFKAFFGSASDDVIEAYLDGLKIMREDLEIIEMSNIHLDTTKASSAMAGLYPQRYRAWQAATRSDQLHEQFIVIFTDPLNNFYRQKKYDDSRIADVLLHEMSHGGPATKDFFYADHGRRISQAKNDTEVSGLLNLALGREHVDHTSRLAGEDIGMLVHPPSADNFQFIDDAPGLLNADSHATVTSLLSQSVTNPTAYQANLTALASATKPGQGRVDTAVWLSLGQGSRSQA</sequence>
<dbReference type="GO" id="GO:0008237">
    <property type="term" value="F:metallopeptidase activity"/>
    <property type="evidence" value="ECO:0007669"/>
    <property type="project" value="InterPro"/>
</dbReference>
<reference evidence="1 2" key="1">
    <citation type="submission" date="2019-09" db="EMBL/GenBank/DDBJ databases">
        <authorList>
            <person name="Chandra G."/>
            <person name="Truman W A."/>
        </authorList>
    </citation>
    <scope>NUCLEOTIDE SEQUENCE [LARGE SCALE GENOMIC DNA]</scope>
    <source>
        <strain evidence="1">PS718</strain>
    </source>
</reference>
<organism evidence="1 2">
    <name type="scientific">Pseudomonas fluorescens</name>
    <dbReference type="NCBI Taxonomy" id="294"/>
    <lineage>
        <taxon>Bacteria</taxon>
        <taxon>Pseudomonadati</taxon>
        <taxon>Pseudomonadota</taxon>
        <taxon>Gammaproteobacteria</taxon>
        <taxon>Pseudomonadales</taxon>
        <taxon>Pseudomonadaceae</taxon>
        <taxon>Pseudomonas</taxon>
    </lineage>
</organism>
<dbReference type="Proteomes" id="UP000325375">
    <property type="component" value="Unassembled WGS sequence"/>
</dbReference>
<accession>A0A5E7DF37</accession>
<evidence type="ECO:0000313" key="2">
    <source>
        <dbReference type="Proteomes" id="UP000325375"/>
    </source>
</evidence>
<dbReference type="EMBL" id="CABVHX010000014">
    <property type="protein sequence ID" value="VVO10535.1"/>
    <property type="molecule type" value="Genomic_DNA"/>
</dbReference>
<protein>
    <submittedName>
        <fullName evidence="1">Uncharacterized protein</fullName>
    </submittedName>
</protein>
<gene>
    <name evidence="1" type="ORF">PS718_03394</name>
</gene>